<evidence type="ECO:0000256" key="1">
    <source>
        <dbReference type="ARBA" id="ARBA00009728"/>
    </source>
</evidence>
<evidence type="ECO:0000313" key="7">
    <source>
        <dbReference type="Proteomes" id="UP001344447"/>
    </source>
</evidence>
<reference evidence="6 7" key="1">
    <citation type="submission" date="2023-11" db="EMBL/GenBank/DDBJ databases">
        <title>Dfirmibasis_genome.</title>
        <authorList>
            <person name="Edelbroek B."/>
            <person name="Kjellin J."/>
            <person name="Jerlstrom-Hultqvist J."/>
            <person name="Soderbom F."/>
        </authorList>
    </citation>
    <scope>NUCLEOTIDE SEQUENCE [LARGE SCALE GENOMIC DNA]</scope>
    <source>
        <strain evidence="6 7">TNS-C-14</strain>
    </source>
</reference>
<dbReference type="InterPro" id="IPR001680">
    <property type="entry name" value="WD40_rpt"/>
</dbReference>
<accession>A0AAN7YTT6</accession>
<evidence type="ECO:0000256" key="4">
    <source>
        <dbReference type="PROSITE-ProRule" id="PRU00221"/>
    </source>
</evidence>
<name>A0AAN7YTT6_9MYCE</name>
<gene>
    <name evidence="6" type="ORF">RB653_008183</name>
</gene>
<proteinExistence type="inferred from homology"/>
<feature type="compositionally biased region" description="Low complexity" evidence="5">
    <location>
        <begin position="319"/>
        <end position="328"/>
    </location>
</feature>
<dbReference type="Pfam" id="PF00400">
    <property type="entry name" value="WD40"/>
    <property type="match status" value="1"/>
</dbReference>
<feature type="repeat" description="WD" evidence="4">
    <location>
        <begin position="254"/>
        <end position="295"/>
    </location>
</feature>
<evidence type="ECO:0000256" key="2">
    <source>
        <dbReference type="ARBA" id="ARBA00022574"/>
    </source>
</evidence>
<dbReference type="PANTHER" id="PTHR44411">
    <property type="entry name" value="THO COMPLEX SUBUNIT 6 HOMOLOG"/>
    <property type="match status" value="1"/>
</dbReference>
<evidence type="ECO:0000256" key="3">
    <source>
        <dbReference type="ARBA" id="ARBA00022737"/>
    </source>
</evidence>
<dbReference type="PROSITE" id="PS50294">
    <property type="entry name" value="WD_REPEATS_REGION"/>
    <property type="match status" value="1"/>
</dbReference>
<feature type="region of interest" description="Disordered" evidence="5">
    <location>
        <begin position="306"/>
        <end position="328"/>
    </location>
</feature>
<dbReference type="SMART" id="SM00320">
    <property type="entry name" value="WD40"/>
    <property type="match status" value="2"/>
</dbReference>
<sequence length="481" mass="54595">MFDSNSNNNNNNNYNDIDNDNNDTTAIQLNCYSNSIIQKDIQQREIVIVDTLFSLCGGYMVASNNIGCICVWKLEESLHPTNIKQPPPQQQQQQQQQQQFQLRQQAHLESTHKTVGTSFTEFYKPHCTFRAHAPFTPINKIHFFNDQILASAGENDIKLWSWEKIKTFIDSNLEKLQLQQQYQYQHYNDIIKLDWKLIYLTCIESPRIEGQGGQLSEKSEINGIDSHGALLYFASGNNNAYSYDLTTSQIVSCYKGHTDYLHTIKYNSSFSNIITSSEDSTVRLWDTKSGQCVSILNPFYKISFEAPNNNNNEQQSQDSGSTINSNNTGSNNEFSSIYSNITLSSTNKTNKYESNFNQWCGPLDLDETGNWLAVGGSTLSLWYLGKLNTMVSQLPVDEPTYSIVFDKEKIITCGGGGYINYFALDGRPLMKVPSSSKILYSLSFNPHKRNQILVAGGTSPFINTFINQENIAFSYYFINDD</sequence>
<keyword evidence="2 4" id="KW-0853">WD repeat</keyword>
<dbReference type="SUPFAM" id="SSF50978">
    <property type="entry name" value="WD40 repeat-like"/>
    <property type="match status" value="1"/>
</dbReference>
<dbReference type="EMBL" id="JAVFKY010000003">
    <property type="protein sequence ID" value="KAK5578511.1"/>
    <property type="molecule type" value="Genomic_DNA"/>
</dbReference>
<dbReference type="PROSITE" id="PS00678">
    <property type="entry name" value="WD_REPEATS_1"/>
    <property type="match status" value="1"/>
</dbReference>
<feature type="region of interest" description="Disordered" evidence="5">
    <location>
        <begin position="1"/>
        <end position="20"/>
    </location>
</feature>
<dbReference type="PANTHER" id="PTHR44411:SF1">
    <property type="entry name" value="THO COMPLEX SUBUNIT 6 HOMOLOG"/>
    <property type="match status" value="1"/>
</dbReference>
<dbReference type="GO" id="GO:0006406">
    <property type="term" value="P:mRNA export from nucleus"/>
    <property type="evidence" value="ECO:0007669"/>
    <property type="project" value="TreeGrafter"/>
</dbReference>
<dbReference type="GO" id="GO:0000346">
    <property type="term" value="C:transcription export complex"/>
    <property type="evidence" value="ECO:0007669"/>
    <property type="project" value="TreeGrafter"/>
</dbReference>
<dbReference type="InterPro" id="IPR015943">
    <property type="entry name" value="WD40/YVTN_repeat-like_dom_sf"/>
</dbReference>
<dbReference type="InterPro" id="IPR019775">
    <property type="entry name" value="WD40_repeat_CS"/>
</dbReference>
<protein>
    <recommendedName>
        <fullName evidence="8">WD40 repeat-containing protein</fullName>
    </recommendedName>
</protein>
<organism evidence="6 7">
    <name type="scientific">Dictyostelium firmibasis</name>
    <dbReference type="NCBI Taxonomy" id="79012"/>
    <lineage>
        <taxon>Eukaryota</taxon>
        <taxon>Amoebozoa</taxon>
        <taxon>Evosea</taxon>
        <taxon>Eumycetozoa</taxon>
        <taxon>Dictyostelia</taxon>
        <taxon>Dictyosteliales</taxon>
        <taxon>Dictyosteliaceae</taxon>
        <taxon>Dictyostelium</taxon>
    </lineage>
</organism>
<dbReference type="Proteomes" id="UP001344447">
    <property type="component" value="Unassembled WGS sequence"/>
</dbReference>
<evidence type="ECO:0008006" key="8">
    <source>
        <dbReference type="Google" id="ProtNLM"/>
    </source>
</evidence>
<feature type="compositionally biased region" description="Low complexity" evidence="5">
    <location>
        <begin position="1"/>
        <end position="16"/>
    </location>
</feature>
<comment type="caution">
    <text evidence="6">The sequence shown here is derived from an EMBL/GenBank/DDBJ whole genome shotgun (WGS) entry which is preliminary data.</text>
</comment>
<dbReference type="Gene3D" id="2.130.10.10">
    <property type="entry name" value="YVTN repeat-like/Quinoprotein amine dehydrogenase"/>
    <property type="match status" value="2"/>
</dbReference>
<evidence type="ECO:0000256" key="5">
    <source>
        <dbReference type="SAM" id="MobiDB-lite"/>
    </source>
</evidence>
<dbReference type="InterPro" id="IPR036322">
    <property type="entry name" value="WD40_repeat_dom_sf"/>
</dbReference>
<keyword evidence="3" id="KW-0677">Repeat</keyword>
<evidence type="ECO:0000313" key="6">
    <source>
        <dbReference type="EMBL" id="KAK5578511.1"/>
    </source>
</evidence>
<dbReference type="GO" id="GO:0000347">
    <property type="term" value="C:THO complex"/>
    <property type="evidence" value="ECO:0007669"/>
    <property type="project" value="TreeGrafter"/>
</dbReference>
<comment type="similarity">
    <text evidence="1">Belongs to the WD repeat THOC6 family.</text>
</comment>
<dbReference type="InterPro" id="IPR042626">
    <property type="entry name" value="THOC6"/>
</dbReference>
<keyword evidence="7" id="KW-1185">Reference proteome</keyword>
<dbReference type="AlphaFoldDB" id="A0AAN7YTT6"/>
<dbReference type="PROSITE" id="PS50082">
    <property type="entry name" value="WD_REPEATS_2"/>
    <property type="match status" value="1"/>
</dbReference>